<keyword evidence="4" id="KW-0539">Nucleus</keyword>
<dbReference type="OMA" id="MCLMISE"/>
<proteinExistence type="predicted"/>
<dbReference type="GO" id="GO:0009893">
    <property type="term" value="P:positive regulation of metabolic process"/>
    <property type="evidence" value="ECO:0007669"/>
    <property type="project" value="UniProtKB-ARBA"/>
</dbReference>
<dbReference type="GO" id="GO:0000981">
    <property type="term" value="F:DNA-binding transcription factor activity, RNA polymerase II-specific"/>
    <property type="evidence" value="ECO:0007669"/>
    <property type="project" value="InterPro"/>
</dbReference>
<dbReference type="PROSITE" id="PS50048">
    <property type="entry name" value="ZN2_CY6_FUNGAL_2"/>
    <property type="match status" value="1"/>
</dbReference>
<keyword evidence="8" id="KW-1185">Reference proteome</keyword>
<dbReference type="GO" id="GO:0003677">
    <property type="term" value="F:DNA binding"/>
    <property type="evidence" value="ECO:0007669"/>
    <property type="project" value="UniProtKB-KW"/>
</dbReference>
<dbReference type="AlphaFoldDB" id="A0A1L9UFH7"/>
<reference evidence="8" key="1">
    <citation type="journal article" date="2017" name="Genome Biol.">
        <title>Comparative genomics reveals high biological diversity and specific adaptations in the industrially and medically important fungal genus Aspergillus.</title>
        <authorList>
            <person name="de Vries R.P."/>
            <person name="Riley R."/>
            <person name="Wiebenga A."/>
            <person name="Aguilar-Osorio G."/>
            <person name="Amillis S."/>
            <person name="Uchima C.A."/>
            <person name="Anderluh G."/>
            <person name="Asadollahi M."/>
            <person name="Askin M."/>
            <person name="Barry K."/>
            <person name="Battaglia E."/>
            <person name="Bayram O."/>
            <person name="Benocci T."/>
            <person name="Braus-Stromeyer S.A."/>
            <person name="Caldana C."/>
            <person name="Canovas D."/>
            <person name="Cerqueira G.C."/>
            <person name="Chen F."/>
            <person name="Chen W."/>
            <person name="Choi C."/>
            <person name="Clum A."/>
            <person name="Dos Santos R.A."/>
            <person name="Damasio A.R."/>
            <person name="Diallinas G."/>
            <person name="Emri T."/>
            <person name="Fekete E."/>
            <person name="Flipphi M."/>
            <person name="Freyberg S."/>
            <person name="Gallo A."/>
            <person name="Gournas C."/>
            <person name="Habgood R."/>
            <person name="Hainaut M."/>
            <person name="Harispe M.L."/>
            <person name="Henrissat B."/>
            <person name="Hilden K.S."/>
            <person name="Hope R."/>
            <person name="Hossain A."/>
            <person name="Karabika E."/>
            <person name="Karaffa L."/>
            <person name="Karanyi Z."/>
            <person name="Krasevec N."/>
            <person name="Kuo A."/>
            <person name="Kusch H."/>
            <person name="LaButti K."/>
            <person name="Lagendijk E.L."/>
            <person name="Lapidus A."/>
            <person name="Levasseur A."/>
            <person name="Lindquist E."/>
            <person name="Lipzen A."/>
            <person name="Logrieco A.F."/>
            <person name="MacCabe A."/>
            <person name="Maekelae M.R."/>
            <person name="Malavazi I."/>
            <person name="Melin P."/>
            <person name="Meyer V."/>
            <person name="Mielnichuk N."/>
            <person name="Miskei M."/>
            <person name="Molnar A.P."/>
            <person name="Mule G."/>
            <person name="Ngan C.Y."/>
            <person name="Orejas M."/>
            <person name="Orosz E."/>
            <person name="Ouedraogo J.P."/>
            <person name="Overkamp K.M."/>
            <person name="Park H.-S."/>
            <person name="Perrone G."/>
            <person name="Piumi F."/>
            <person name="Punt P.J."/>
            <person name="Ram A.F."/>
            <person name="Ramon A."/>
            <person name="Rauscher S."/>
            <person name="Record E."/>
            <person name="Riano-Pachon D.M."/>
            <person name="Robert V."/>
            <person name="Roehrig J."/>
            <person name="Ruller R."/>
            <person name="Salamov A."/>
            <person name="Salih N.S."/>
            <person name="Samson R.A."/>
            <person name="Sandor E."/>
            <person name="Sanguinetti M."/>
            <person name="Schuetze T."/>
            <person name="Sepcic K."/>
            <person name="Shelest E."/>
            <person name="Sherlock G."/>
            <person name="Sophianopoulou V."/>
            <person name="Squina F.M."/>
            <person name="Sun H."/>
            <person name="Susca A."/>
            <person name="Todd R.B."/>
            <person name="Tsang A."/>
            <person name="Unkles S.E."/>
            <person name="van de Wiele N."/>
            <person name="van Rossen-Uffink D."/>
            <person name="Oliveira J.V."/>
            <person name="Vesth T.C."/>
            <person name="Visser J."/>
            <person name="Yu J.-H."/>
            <person name="Zhou M."/>
            <person name="Andersen M.R."/>
            <person name="Archer D.B."/>
            <person name="Baker S.E."/>
            <person name="Benoit I."/>
            <person name="Brakhage A.A."/>
            <person name="Braus G.H."/>
            <person name="Fischer R."/>
            <person name="Frisvad J.C."/>
            <person name="Goldman G.H."/>
            <person name="Houbraken J."/>
            <person name="Oakley B."/>
            <person name="Pocsi I."/>
            <person name="Scazzocchio C."/>
            <person name="Seiboth B."/>
            <person name="vanKuyk P.A."/>
            <person name="Wortman J."/>
            <person name="Dyer P.S."/>
            <person name="Grigoriev I.V."/>
        </authorList>
    </citation>
    <scope>NUCLEOTIDE SEQUENCE [LARGE SCALE GENOMIC DNA]</scope>
    <source>
        <strain evidence="8">CBS 101740 / IMI 381727 / IBT 21946</strain>
    </source>
</reference>
<dbReference type="PANTHER" id="PTHR38111">
    <property type="entry name" value="ZN(2)-C6 FUNGAL-TYPE DOMAIN-CONTAINING PROTEIN-RELATED"/>
    <property type="match status" value="1"/>
</dbReference>
<evidence type="ECO:0000256" key="4">
    <source>
        <dbReference type="ARBA" id="ARBA00023242"/>
    </source>
</evidence>
<evidence type="ECO:0000256" key="3">
    <source>
        <dbReference type="ARBA" id="ARBA00023163"/>
    </source>
</evidence>
<keyword evidence="1" id="KW-0805">Transcription regulation</keyword>
<evidence type="ECO:0000313" key="8">
    <source>
        <dbReference type="Proteomes" id="UP000184499"/>
    </source>
</evidence>
<keyword evidence="2" id="KW-0238">DNA-binding</keyword>
<evidence type="ECO:0000256" key="1">
    <source>
        <dbReference type="ARBA" id="ARBA00023015"/>
    </source>
</evidence>
<dbReference type="InterPro" id="IPR053178">
    <property type="entry name" value="Osmoadaptation_assoc"/>
</dbReference>
<evidence type="ECO:0000256" key="5">
    <source>
        <dbReference type="SAM" id="MobiDB-lite"/>
    </source>
</evidence>
<dbReference type="InterPro" id="IPR001138">
    <property type="entry name" value="Zn2Cys6_DnaBD"/>
</dbReference>
<evidence type="ECO:0000313" key="7">
    <source>
        <dbReference type="EMBL" id="OJJ70410.1"/>
    </source>
</evidence>
<dbReference type="SMART" id="SM00066">
    <property type="entry name" value="GAL4"/>
    <property type="match status" value="1"/>
</dbReference>
<dbReference type="STRING" id="767769.A0A1L9UFH7"/>
<accession>A0A1L9UFH7</accession>
<sequence>MRVKQRSVCQNCRSRKLGCDGKSPECSQCILTGRRCPGYPVNWSFVQSQSKPAQARPSPPKVPNQDPNSPEVARKAPDLEDLASQPYDGIHTLSKSGATYDLHRAEQVDLIIRSYVPNEELDLLEIISNEPRPRICGSWVEVLPALSQDSDSNIISAASKALSTSIMSQRHPERVSGVNSTRSYLAALQLMQKELSTANVSSDKELLASIMCLSLAEVMFPGPTEGIKMHIDAVAQILQSNGPQRYQTGVAHRLFIGFRPLLMINAIQYRTPTFLESDNWKTTPFAILSPSPMQSLLSEAAALPLILHNMDRLSGPDAPIQDQYEATCIFNSFDDLLSSLNEWEASASNNATSPLYWYRDQDTQASTIPCIWFPSITMANAITHIWTFRIICLHEMERLASFLSQPNFDYLRILKEYHVENVQESSEDLMRRICESMEYLLQGEMKLFGPASTILPLQVAYAVATVNGNPHNGELAVLKKIVDRLVSKGLQSFPTLIFERNPFLYKWDTLSSR</sequence>
<dbReference type="CDD" id="cd00067">
    <property type="entry name" value="GAL4"/>
    <property type="match status" value="1"/>
</dbReference>
<keyword evidence="3" id="KW-0804">Transcription</keyword>
<dbReference type="RefSeq" id="XP_067477658.1">
    <property type="nucleotide sequence ID" value="XM_067629309.1"/>
</dbReference>
<dbReference type="EMBL" id="KV878686">
    <property type="protein sequence ID" value="OJJ70410.1"/>
    <property type="molecule type" value="Genomic_DNA"/>
</dbReference>
<dbReference type="PROSITE" id="PS00463">
    <property type="entry name" value="ZN2_CY6_FUNGAL_1"/>
    <property type="match status" value="1"/>
</dbReference>
<evidence type="ECO:0000256" key="2">
    <source>
        <dbReference type="ARBA" id="ARBA00023125"/>
    </source>
</evidence>
<dbReference type="InterPro" id="IPR036864">
    <property type="entry name" value="Zn2-C6_fun-type_DNA-bd_sf"/>
</dbReference>
<dbReference type="GeneID" id="93581796"/>
<dbReference type="VEuPathDB" id="FungiDB:ASPBRDRAFT_76142"/>
<protein>
    <recommendedName>
        <fullName evidence="6">Zn(2)-C6 fungal-type domain-containing protein</fullName>
    </recommendedName>
</protein>
<dbReference type="GO" id="GO:0008270">
    <property type="term" value="F:zinc ion binding"/>
    <property type="evidence" value="ECO:0007669"/>
    <property type="project" value="InterPro"/>
</dbReference>
<gene>
    <name evidence="7" type="ORF">ASPBRDRAFT_76142</name>
</gene>
<dbReference type="Pfam" id="PF00172">
    <property type="entry name" value="Zn_clus"/>
    <property type="match status" value="1"/>
</dbReference>
<dbReference type="Gene3D" id="4.10.240.10">
    <property type="entry name" value="Zn(2)-C6 fungal-type DNA-binding domain"/>
    <property type="match status" value="1"/>
</dbReference>
<evidence type="ECO:0000259" key="6">
    <source>
        <dbReference type="PROSITE" id="PS50048"/>
    </source>
</evidence>
<dbReference type="SUPFAM" id="SSF57701">
    <property type="entry name" value="Zn2/Cys6 DNA-binding domain"/>
    <property type="match status" value="1"/>
</dbReference>
<name>A0A1L9UFH7_ASPBC</name>
<dbReference type="PANTHER" id="PTHR38111:SF9">
    <property type="entry name" value="ZN(2)-C6 FUNGAL-TYPE DOMAIN-CONTAINING PROTEIN"/>
    <property type="match status" value="1"/>
</dbReference>
<feature type="domain" description="Zn(2)-C6 fungal-type" evidence="6">
    <location>
        <begin position="8"/>
        <end position="36"/>
    </location>
</feature>
<feature type="region of interest" description="Disordered" evidence="5">
    <location>
        <begin position="47"/>
        <end position="73"/>
    </location>
</feature>
<organism evidence="7 8">
    <name type="scientific">Aspergillus brasiliensis (strain CBS 101740 / IMI 381727 / IBT 21946)</name>
    <dbReference type="NCBI Taxonomy" id="767769"/>
    <lineage>
        <taxon>Eukaryota</taxon>
        <taxon>Fungi</taxon>
        <taxon>Dikarya</taxon>
        <taxon>Ascomycota</taxon>
        <taxon>Pezizomycotina</taxon>
        <taxon>Eurotiomycetes</taxon>
        <taxon>Eurotiomycetidae</taxon>
        <taxon>Eurotiales</taxon>
        <taxon>Aspergillaceae</taxon>
        <taxon>Aspergillus</taxon>
        <taxon>Aspergillus subgen. Circumdati</taxon>
    </lineage>
</organism>
<dbReference type="OrthoDB" id="4491390at2759"/>
<dbReference type="Proteomes" id="UP000184499">
    <property type="component" value="Unassembled WGS sequence"/>
</dbReference>